<evidence type="ECO:0000256" key="1">
    <source>
        <dbReference type="ARBA" id="ARBA00022450"/>
    </source>
</evidence>
<keyword evidence="3" id="KW-0436">Ligase</keyword>
<proteinExistence type="inferred from homology"/>
<evidence type="ECO:0000313" key="7">
    <source>
        <dbReference type="Proteomes" id="UP001215712"/>
    </source>
</evidence>
<dbReference type="PROSITE" id="PS00012">
    <property type="entry name" value="PHOSPHOPANTETHEINE"/>
    <property type="match status" value="1"/>
</dbReference>
<dbReference type="PANTHER" id="PTHR45527:SF11">
    <property type="entry name" value="NONRIBOSOMAL PEPTIDE SYNTHETASE 5"/>
    <property type="match status" value="1"/>
</dbReference>
<dbReference type="Gene3D" id="1.10.1200.10">
    <property type="entry name" value="ACP-like"/>
    <property type="match status" value="1"/>
</dbReference>
<comment type="similarity">
    <text evidence="4">Belongs to the NRP synthetase family.</text>
</comment>
<protein>
    <submittedName>
        <fullName evidence="6">Acetyl-CoA synthetase-like protein</fullName>
    </submittedName>
</protein>
<evidence type="ECO:0000256" key="3">
    <source>
        <dbReference type="ARBA" id="ARBA00022598"/>
    </source>
</evidence>
<dbReference type="Pfam" id="PF00668">
    <property type="entry name" value="Condensation"/>
    <property type="match status" value="2"/>
</dbReference>
<evidence type="ECO:0000313" key="6">
    <source>
        <dbReference type="EMBL" id="KAJ5724426.1"/>
    </source>
</evidence>
<dbReference type="SUPFAM" id="SSF52777">
    <property type="entry name" value="CoA-dependent acyltransferases"/>
    <property type="match status" value="4"/>
</dbReference>
<keyword evidence="2" id="KW-0597">Phosphoprotein</keyword>
<keyword evidence="7" id="KW-1185">Reference proteome</keyword>
<dbReference type="GO" id="GO:0016874">
    <property type="term" value="F:ligase activity"/>
    <property type="evidence" value="ECO:0007669"/>
    <property type="project" value="UniProtKB-KW"/>
</dbReference>
<dbReference type="GO" id="GO:0031177">
    <property type="term" value="F:phosphopantetheine binding"/>
    <property type="evidence" value="ECO:0007669"/>
    <property type="project" value="TreeGrafter"/>
</dbReference>
<dbReference type="InterPro" id="IPR001242">
    <property type="entry name" value="Condensation_dom"/>
</dbReference>
<dbReference type="InterPro" id="IPR023213">
    <property type="entry name" value="CAT-like_dom_sf"/>
</dbReference>
<dbReference type="InterPro" id="IPR009081">
    <property type="entry name" value="PP-bd_ACP"/>
</dbReference>
<dbReference type="EMBL" id="JAQJAN010000008">
    <property type="protein sequence ID" value="KAJ5724426.1"/>
    <property type="molecule type" value="Genomic_DNA"/>
</dbReference>
<dbReference type="SUPFAM" id="SSF47336">
    <property type="entry name" value="ACP-like"/>
    <property type="match status" value="1"/>
</dbReference>
<comment type="caution">
    <text evidence="6">The sequence shown here is derived from an EMBL/GenBank/DDBJ whole genome shotgun (WGS) entry which is preliminary data.</text>
</comment>
<dbReference type="PROSITE" id="PS50075">
    <property type="entry name" value="CARRIER"/>
    <property type="match status" value="1"/>
</dbReference>
<name>A0AAD6MVE3_9EURO</name>
<dbReference type="Gene3D" id="3.30.559.30">
    <property type="entry name" value="Nonribosomal peptide synthetase, condensation domain"/>
    <property type="match status" value="2"/>
</dbReference>
<dbReference type="GO" id="GO:0043041">
    <property type="term" value="P:amino acid activation for nonribosomal peptide biosynthetic process"/>
    <property type="evidence" value="ECO:0007669"/>
    <property type="project" value="TreeGrafter"/>
</dbReference>
<evidence type="ECO:0000259" key="5">
    <source>
        <dbReference type="PROSITE" id="PS50075"/>
    </source>
</evidence>
<evidence type="ECO:0000256" key="4">
    <source>
        <dbReference type="ARBA" id="ARBA00029454"/>
    </source>
</evidence>
<dbReference type="GO" id="GO:0005737">
    <property type="term" value="C:cytoplasm"/>
    <property type="evidence" value="ECO:0007669"/>
    <property type="project" value="TreeGrafter"/>
</dbReference>
<gene>
    <name evidence="6" type="ORF">N7493_006154</name>
</gene>
<reference evidence="6" key="1">
    <citation type="journal article" date="2023" name="IMA Fungus">
        <title>Comparative genomic study of the Penicillium genus elucidates a diverse pangenome and 15 lateral gene transfer events.</title>
        <authorList>
            <person name="Petersen C."/>
            <person name="Sorensen T."/>
            <person name="Nielsen M.R."/>
            <person name="Sondergaard T.E."/>
            <person name="Sorensen J.L."/>
            <person name="Fitzpatrick D.A."/>
            <person name="Frisvad J.C."/>
            <person name="Nielsen K.L."/>
        </authorList>
    </citation>
    <scope>NUCLEOTIDE SEQUENCE</scope>
    <source>
        <strain evidence="6">IBT 17514</strain>
    </source>
</reference>
<dbReference type="InterPro" id="IPR006162">
    <property type="entry name" value="Ppantetheine_attach_site"/>
</dbReference>
<dbReference type="Proteomes" id="UP001215712">
    <property type="component" value="Unassembled WGS sequence"/>
</dbReference>
<sequence>MKSLPLELDPKSQFEVPNLVRSLIAKEVKVDSDHIQSIFPASGTQEDFIALAATNHDAHIIQYTFIIPHETNLPQLKESWRRVMKAHQILRTRFYHTATRMYQVVLSDDFHWEKQESSTSITDKIKNEFRNLNGPLSRFYLLTYDENSHLLVWAVSHALTDHWASSRIFAEVHAAYLHDSEIPPEQPYSVFTPDRTMACSKINYFWKEQLNHGTVVEYPVLPYSQFRPITSSQHTNRFCVSYPSAPSKYTFALKVRAAWAITVSEVTQYRHVLFGLSLSGRNRFLNVAGPTVTTVPLHILVKPDQPITEFLEILQQQALDMMPYEHTGMNHIAKIGASNPRSYSYKFQNLLIVQLPQDVKSRSQRGHAEWIYPKRIHTVWPYALVVHVRAEVAMVDISMEYDDRVFHKEEIQGLISLFSLVLLRVLEYAESQTVNEILAGLSTPTKPTELCQDGRMIEYFGRFLDVTKIEKQIADIIGIDQSSCYVKSLQLAEETKDVVLCAFINTENADAFAQYVTILETELRKYLPTHITPGLYLPFPIIDELSLRQREVINLRLSQKTAFDSSSAICSIGCLTLAEDILVDCWEQVLGIKTVSLDSNFLSLGGDSIKAVRLTHAARVANLQLSVDDVLSKPMLRHMAAAASIIESSLNRPNFPSTLSDLDALKESEPILLDPGLCDPQAIFPVTPYQHSTFSDSLRNPGSYVLQTLYRIHFNFDGNKFESAWNRVCAEFPNLRTSLVRAKSGSLLQVIAREVTKPERLQFANVDDLKKHMKHILPTVTKLSVSLSQIILAEVGPQKEPEKYMVLSIHQAIFDAHTLLRIHKALIQAYHDDTILPHPVTLRDYVACLDSQKTAIVSRYWRHYLKGADATIFPPYPSGDYITCPNQEHRVTLQLRESPIRTIKIPTVIRAAWGILLTTFTRSRDATYCELDSGRTAGTDNIENYAGPTSNLIPIRIKVEEKLDLTIRNFLGEIQIQTSRMRPYTGLGLETIASLLPENFKLLDFHSLLVIHQETGRDEKAPEKDIPMRAMSSSMKLDGCLGLMLQCVTTSGGVCMNVRWDETLISNRLIEILCLRMEYLLRAMVEGNPLLTVEELRKRCCYF</sequence>
<feature type="domain" description="Carrier" evidence="5">
    <location>
        <begin position="573"/>
        <end position="650"/>
    </location>
</feature>
<dbReference type="InterPro" id="IPR036736">
    <property type="entry name" value="ACP-like_sf"/>
</dbReference>
<dbReference type="PANTHER" id="PTHR45527">
    <property type="entry name" value="NONRIBOSOMAL PEPTIDE SYNTHETASE"/>
    <property type="match status" value="1"/>
</dbReference>
<dbReference type="GO" id="GO:0044550">
    <property type="term" value="P:secondary metabolite biosynthetic process"/>
    <property type="evidence" value="ECO:0007669"/>
    <property type="project" value="TreeGrafter"/>
</dbReference>
<dbReference type="Gene3D" id="3.30.559.10">
    <property type="entry name" value="Chloramphenicol acetyltransferase-like domain"/>
    <property type="match status" value="2"/>
</dbReference>
<reference evidence="6" key="2">
    <citation type="submission" date="2023-01" db="EMBL/GenBank/DDBJ databases">
        <authorList>
            <person name="Petersen C."/>
        </authorList>
    </citation>
    <scope>NUCLEOTIDE SEQUENCE</scope>
    <source>
        <strain evidence="6">IBT 17514</strain>
    </source>
</reference>
<organism evidence="6 7">
    <name type="scientific">Penicillium malachiteum</name>
    <dbReference type="NCBI Taxonomy" id="1324776"/>
    <lineage>
        <taxon>Eukaryota</taxon>
        <taxon>Fungi</taxon>
        <taxon>Dikarya</taxon>
        <taxon>Ascomycota</taxon>
        <taxon>Pezizomycotina</taxon>
        <taxon>Eurotiomycetes</taxon>
        <taxon>Eurotiomycetidae</taxon>
        <taxon>Eurotiales</taxon>
        <taxon>Aspergillaceae</taxon>
        <taxon>Penicillium</taxon>
    </lineage>
</organism>
<accession>A0AAD6MVE3</accession>
<keyword evidence="1" id="KW-0596">Phosphopantetheine</keyword>
<dbReference type="Pfam" id="PF00550">
    <property type="entry name" value="PP-binding"/>
    <property type="match status" value="1"/>
</dbReference>
<evidence type="ECO:0000256" key="2">
    <source>
        <dbReference type="ARBA" id="ARBA00022553"/>
    </source>
</evidence>
<dbReference type="AlphaFoldDB" id="A0AAD6MVE3"/>